<dbReference type="PANTHER" id="PTHR45138">
    <property type="entry name" value="REGULATORY COMPONENTS OF SENSORY TRANSDUCTION SYSTEM"/>
    <property type="match status" value="1"/>
</dbReference>
<dbReference type="InterPro" id="IPR000160">
    <property type="entry name" value="GGDEF_dom"/>
</dbReference>
<dbReference type="GO" id="GO:0043709">
    <property type="term" value="P:cell adhesion involved in single-species biofilm formation"/>
    <property type="evidence" value="ECO:0007669"/>
    <property type="project" value="TreeGrafter"/>
</dbReference>
<dbReference type="SUPFAM" id="SSF55073">
    <property type="entry name" value="Nucleotide cyclase"/>
    <property type="match status" value="1"/>
</dbReference>
<sequence length="290" mass="31935">MSRTDARVREMQFLARLDRDGEIKHPGHFERIEDQQMVVSLIHDGYLNDGFAQLKSLSPGREGELLARRQLVLGEHIHATLNNKPITLKISHRGRVRLSELQQQLRTGRDRDPMGLCLAKRHLETDLAIAMLSASNEAPLSVVYLDMNGLKAINDKHRHEGGDAAIRAYLEAVVATFGERGEAYRGEGGDEVIVILPNADDAAAGRLLDSFARQLAKDVLVLGEESLVLTASCGSARATDPNTDAKTLLDLADKAQYRAKEESKRHTPRVSAIAVGAGDVTIFNPHKREI</sequence>
<keyword evidence="4" id="KW-1185">Reference proteome</keyword>
<dbReference type="SMART" id="SM00267">
    <property type="entry name" value="GGDEF"/>
    <property type="match status" value="1"/>
</dbReference>
<dbReference type="CDD" id="cd01949">
    <property type="entry name" value="GGDEF"/>
    <property type="match status" value="1"/>
</dbReference>
<comment type="caution">
    <text evidence="3">The sequence shown here is derived from an EMBL/GenBank/DDBJ whole genome shotgun (WGS) entry which is preliminary data.</text>
</comment>
<dbReference type="GO" id="GO:1902201">
    <property type="term" value="P:negative regulation of bacterial-type flagellum-dependent cell motility"/>
    <property type="evidence" value="ECO:0007669"/>
    <property type="project" value="TreeGrafter"/>
</dbReference>
<proteinExistence type="predicted"/>
<dbReference type="InterPro" id="IPR029787">
    <property type="entry name" value="Nucleotide_cyclase"/>
</dbReference>
<dbReference type="EMBL" id="JAGTJJ010000051">
    <property type="protein sequence ID" value="MDC3987298.1"/>
    <property type="molecule type" value="Genomic_DNA"/>
</dbReference>
<dbReference type="GO" id="GO:0052621">
    <property type="term" value="F:diguanylate cyclase activity"/>
    <property type="evidence" value="ECO:0007669"/>
    <property type="project" value="UniProtKB-EC"/>
</dbReference>
<dbReference type="AlphaFoldDB" id="A0A9X3XE04"/>
<dbReference type="Proteomes" id="UP001151081">
    <property type="component" value="Unassembled WGS sequence"/>
</dbReference>
<reference evidence="3 4" key="1">
    <citation type="submission" date="2021-04" db="EMBL/GenBank/DDBJ databases">
        <title>Genome analysis of Polyangium sp.</title>
        <authorList>
            <person name="Li Y."/>
            <person name="Wang J."/>
        </authorList>
    </citation>
    <scope>NUCLEOTIDE SEQUENCE [LARGE SCALE GENOMIC DNA]</scope>
    <source>
        <strain evidence="3 4">SDU14</strain>
    </source>
</reference>
<dbReference type="InterPro" id="IPR043128">
    <property type="entry name" value="Rev_trsase/Diguanyl_cyclase"/>
</dbReference>
<dbReference type="Pfam" id="PF00990">
    <property type="entry name" value="GGDEF"/>
    <property type="match status" value="1"/>
</dbReference>
<name>A0A9X3XE04_9BACT</name>
<evidence type="ECO:0000313" key="4">
    <source>
        <dbReference type="Proteomes" id="UP001151081"/>
    </source>
</evidence>
<dbReference type="PROSITE" id="PS50887">
    <property type="entry name" value="GGDEF"/>
    <property type="match status" value="1"/>
</dbReference>
<accession>A0A9X3XE04</accession>
<dbReference type="NCBIfam" id="TIGR00254">
    <property type="entry name" value="GGDEF"/>
    <property type="match status" value="1"/>
</dbReference>
<evidence type="ECO:0000259" key="2">
    <source>
        <dbReference type="PROSITE" id="PS50887"/>
    </source>
</evidence>
<evidence type="ECO:0000313" key="3">
    <source>
        <dbReference type="EMBL" id="MDC3987298.1"/>
    </source>
</evidence>
<organism evidence="3 4">
    <name type="scientific">Polyangium jinanense</name>
    <dbReference type="NCBI Taxonomy" id="2829994"/>
    <lineage>
        <taxon>Bacteria</taxon>
        <taxon>Pseudomonadati</taxon>
        <taxon>Myxococcota</taxon>
        <taxon>Polyangia</taxon>
        <taxon>Polyangiales</taxon>
        <taxon>Polyangiaceae</taxon>
        <taxon>Polyangium</taxon>
    </lineage>
</organism>
<evidence type="ECO:0000256" key="1">
    <source>
        <dbReference type="ARBA" id="ARBA00012528"/>
    </source>
</evidence>
<protein>
    <recommendedName>
        <fullName evidence="1">diguanylate cyclase</fullName>
        <ecNumber evidence="1">2.7.7.65</ecNumber>
    </recommendedName>
</protein>
<dbReference type="RefSeq" id="WP_272459580.1">
    <property type="nucleotide sequence ID" value="NZ_JAGTJJ010000051.1"/>
</dbReference>
<dbReference type="GO" id="GO:0005886">
    <property type="term" value="C:plasma membrane"/>
    <property type="evidence" value="ECO:0007669"/>
    <property type="project" value="TreeGrafter"/>
</dbReference>
<feature type="domain" description="GGDEF" evidence="2">
    <location>
        <begin position="138"/>
        <end position="272"/>
    </location>
</feature>
<gene>
    <name evidence="3" type="ORF">KEG57_42915</name>
</gene>
<dbReference type="EC" id="2.7.7.65" evidence="1"/>
<dbReference type="PANTHER" id="PTHR45138:SF24">
    <property type="entry name" value="DIGUANYLATE CYCLASE DGCC-RELATED"/>
    <property type="match status" value="1"/>
</dbReference>
<dbReference type="Gene3D" id="3.30.70.270">
    <property type="match status" value="1"/>
</dbReference>
<dbReference type="InterPro" id="IPR050469">
    <property type="entry name" value="Diguanylate_Cyclase"/>
</dbReference>